<dbReference type="GO" id="GO:0003729">
    <property type="term" value="F:mRNA binding"/>
    <property type="evidence" value="ECO:0007669"/>
    <property type="project" value="TreeGrafter"/>
</dbReference>
<accession>A0AAD9J7I4</accession>
<evidence type="ECO:0000256" key="1">
    <source>
        <dbReference type="ARBA" id="ARBA00004123"/>
    </source>
</evidence>
<dbReference type="InterPro" id="IPR045243">
    <property type="entry name" value="Rna14-like"/>
</dbReference>
<comment type="subcellular location">
    <subcellularLocation>
        <location evidence="1">Nucleus</location>
    </subcellularLocation>
</comment>
<sequence length="463" mass="53517">MLHPYLLRIHPEELKQVELWKKYIAFEKSNPLRTEDQGLIARRVMFAYEQCLLCLGHHPDVWIEAAAYLEHSSRILTEKGDQNTGKLFADEASAMYERAVTTLLKNNMLVYFAYADFEESRMKHQKCHSIYRKLIQCSDIDPTLAYILYMRFARRAEGIKSARQVFKLAREDGRSRWQVFVAAALMEYYCSKDKSVAFKIFELGLKKYGEFPEYVKAYVEFMSHVNEDNNTRVLYERVLGSGQLPADKQHEIWNRFLEFESEVGDLASIVKVEKRRSQIIGKEFEGRDTALLIDRYRYLDLLPCTPLELKTIGYTKVVLDGDDFDRPNFPMPDTSQMLPYKPRPNVVPGSHPVPGGIFPPPPAATELMTKLPPPQCFKGPYVIIDRFIEHMSRLRIPDVSEIVKVENGIGSRCVDEGTKLSFDIAAGRKRKLENNDDSDDEDSNKAPPTHDIYRSRQQKKVIK</sequence>
<proteinExistence type="predicted"/>
<evidence type="ECO:0000313" key="6">
    <source>
        <dbReference type="EMBL" id="KAK2147874.1"/>
    </source>
</evidence>
<dbReference type="InterPro" id="IPR008847">
    <property type="entry name" value="Suf"/>
</dbReference>
<name>A0AAD9J7I4_9ANNE</name>
<reference evidence="6" key="1">
    <citation type="journal article" date="2023" name="Mol. Biol. Evol.">
        <title>Third-Generation Sequencing Reveals the Adaptive Role of the Epigenome in Three Deep-Sea Polychaetes.</title>
        <authorList>
            <person name="Perez M."/>
            <person name="Aroh O."/>
            <person name="Sun Y."/>
            <person name="Lan Y."/>
            <person name="Juniper S.K."/>
            <person name="Young C.R."/>
            <person name="Angers B."/>
            <person name="Qian P.Y."/>
        </authorList>
    </citation>
    <scope>NUCLEOTIDE SEQUENCE</scope>
    <source>
        <strain evidence="6">P08H-3</strain>
    </source>
</reference>
<dbReference type="GO" id="GO:0005634">
    <property type="term" value="C:nucleus"/>
    <property type="evidence" value="ECO:0007669"/>
    <property type="project" value="UniProtKB-SubCell"/>
</dbReference>
<dbReference type="EMBL" id="JAODUP010000532">
    <property type="protein sequence ID" value="KAK2147874.1"/>
    <property type="molecule type" value="Genomic_DNA"/>
</dbReference>
<keyword evidence="2" id="KW-0677">Repeat</keyword>
<evidence type="ECO:0000256" key="4">
    <source>
        <dbReference type="SAM" id="MobiDB-lite"/>
    </source>
</evidence>
<keyword evidence="3" id="KW-0539">Nucleus</keyword>
<dbReference type="Pfam" id="PF05843">
    <property type="entry name" value="Suf"/>
    <property type="match status" value="1"/>
</dbReference>
<dbReference type="InterPro" id="IPR003107">
    <property type="entry name" value="HAT"/>
</dbReference>
<gene>
    <name evidence="6" type="ORF">LSH36_533g01063</name>
</gene>
<dbReference type="PANTHER" id="PTHR19980:SF0">
    <property type="entry name" value="CLEAVAGE STIMULATION FACTOR SUBUNIT 3"/>
    <property type="match status" value="1"/>
</dbReference>
<evidence type="ECO:0000256" key="2">
    <source>
        <dbReference type="ARBA" id="ARBA00022737"/>
    </source>
</evidence>
<evidence type="ECO:0000256" key="3">
    <source>
        <dbReference type="ARBA" id="ARBA00023242"/>
    </source>
</evidence>
<evidence type="ECO:0000313" key="7">
    <source>
        <dbReference type="Proteomes" id="UP001208570"/>
    </source>
</evidence>
<feature type="region of interest" description="Disordered" evidence="4">
    <location>
        <begin position="425"/>
        <end position="463"/>
    </location>
</feature>
<dbReference type="GO" id="GO:0031124">
    <property type="term" value="P:mRNA 3'-end processing"/>
    <property type="evidence" value="ECO:0007669"/>
    <property type="project" value="InterPro"/>
</dbReference>
<feature type="domain" description="Suppressor of forked" evidence="5">
    <location>
        <begin position="11"/>
        <end position="309"/>
    </location>
</feature>
<dbReference type="InterPro" id="IPR011990">
    <property type="entry name" value="TPR-like_helical_dom_sf"/>
</dbReference>
<dbReference type="Gene3D" id="1.25.40.10">
    <property type="entry name" value="Tetratricopeptide repeat domain"/>
    <property type="match status" value="1"/>
</dbReference>
<organism evidence="6 7">
    <name type="scientific">Paralvinella palmiformis</name>
    <dbReference type="NCBI Taxonomy" id="53620"/>
    <lineage>
        <taxon>Eukaryota</taxon>
        <taxon>Metazoa</taxon>
        <taxon>Spiralia</taxon>
        <taxon>Lophotrochozoa</taxon>
        <taxon>Annelida</taxon>
        <taxon>Polychaeta</taxon>
        <taxon>Sedentaria</taxon>
        <taxon>Canalipalpata</taxon>
        <taxon>Terebellida</taxon>
        <taxon>Terebelliformia</taxon>
        <taxon>Alvinellidae</taxon>
        <taxon>Paralvinella</taxon>
    </lineage>
</organism>
<dbReference type="PANTHER" id="PTHR19980">
    <property type="entry name" value="RNA CLEAVAGE STIMULATION FACTOR"/>
    <property type="match status" value="1"/>
</dbReference>
<evidence type="ECO:0000259" key="5">
    <source>
        <dbReference type="Pfam" id="PF05843"/>
    </source>
</evidence>
<dbReference type="Proteomes" id="UP001208570">
    <property type="component" value="Unassembled WGS sequence"/>
</dbReference>
<comment type="caution">
    <text evidence="6">The sequence shown here is derived from an EMBL/GenBank/DDBJ whole genome shotgun (WGS) entry which is preliminary data.</text>
</comment>
<dbReference type="FunFam" id="1.25.40.10:FF:002655">
    <property type="entry name" value="Cleavage stimulation factor subunit 3"/>
    <property type="match status" value="1"/>
</dbReference>
<dbReference type="AlphaFoldDB" id="A0AAD9J7I4"/>
<protein>
    <recommendedName>
        <fullName evidence="5">Suppressor of forked domain-containing protein</fullName>
    </recommendedName>
</protein>
<dbReference type="SMART" id="SM00386">
    <property type="entry name" value="HAT"/>
    <property type="match status" value="6"/>
</dbReference>
<dbReference type="SUPFAM" id="SSF48452">
    <property type="entry name" value="TPR-like"/>
    <property type="match status" value="1"/>
</dbReference>
<keyword evidence="7" id="KW-1185">Reference proteome</keyword>